<evidence type="ECO:0000313" key="2">
    <source>
        <dbReference type="Proteomes" id="UP000813462"/>
    </source>
</evidence>
<organism evidence="1 2">
    <name type="scientific">Ziziphus jujuba var. spinosa</name>
    <dbReference type="NCBI Taxonomy" id="714518"/>
    <lineage>
        <taxon>Eukaryota</taxon>
        <taxon>Viridiplantae</taxon>
        <taxon>Streptophyta</taxon>
        <taxon>Embryophyta</taxon>
        <taxon>Tracheophyta</taxon>
        <taxon>Spermatophyta</taxon>
        <taxon>Magnoliopsida</taxon>
        <taxon>eudicotyledons</taxon>
        <taxon>Gunneridae</taxon>
        <taxon>Pentapetalae</taxon>
        <taxon>rosids</taxon>
        <taxon>fabids</taxon>
        <taxon>Rosales</taxon>
        <taxon>Rhamnaceae</taxon>
        <taxon>Paliureae</taxon>
        <taxon>Ziziphus</taxon>
    </lineage>
</organism>
<dbReference type="EMBL" id="JAEACU010000009">
    <property type="protein sequence ID" value="KAH7517597.1"/>
    <property type="molecule type" value="Genomic_DNA"/>
</dbReference>
<dbReference type="Proteomes" id="UP000813462">
    <property type="component" value="Unassembled WGS sequence"/>
</dbReference>
<dbReference type="PANTHER" id="PTHR48235:SF1">
    <property type="entry name" value="OS01G0916700 PROTEIN"/>
    <property type="match status" value="1"/>
</dbReference>
<sequence>MKSQSFFFFFEILNFHFGFVNRMLKEQENAFEEEDDDDDDDPVFVLTDEWKEFFAKSEAERKLKKKQANKEKK</sequence>
<evidence type="ECO:0000313" key="1">
    <source>
        <dbReference type="EMBL" id="KAH7517597.1"/>
    </source>
</evidence>
<accession>A0A978URU7</accession>
<reference evidence="1" key="1">
    <citation type="journal article" date="2021" name="Front. Plant Sci.">
        <title>Chromosome-Scale Genome Assembly for Chinese Sour Jujube and Insights Into Its Genome Evolution and Domestication Signature.</title>
        <authorList>
            <person name="Shen L.-Y."/>
            <person name="Luo H."/>
            <person name="Wang X.-L."/>
            <person name="Wang X.-M."/>
            <person name="Qiu X.-J."/>
            <person name="Liu H."/>
            <person name="Zhou S.-S."/>
            <person name="Jia K.-H."/>
            <person name="Nie S."/>
            <person name="Bao Y.-T."/>
            <person name="Zhang R.-G."/>
            <person name="Yun Q.-Z."/>
            <person name="Chai Y.-H."/>
            <person name="Lu J.-Y."/>
            <person name="Li Y."/>
            <person name="Zhao S.-W."/>
            <person name="Mao J.-F."/>
            <person name="Jia S.-G."/>
            <person name="Mao Y.-M."/>
        </authorList>
    </citation>
    <scope>NUCLEOTIDE SEQUENCE</scope>
    <source>
        <strain evidence="1">AT0</strain>
        <tissue evidence="1">Leaf</tissue>
    </source>
</reference>
<dbReference type="PANTHER" id="PTHR48235">
    <property type="entry name" value="OS01G0916700 PROTEIN"/>
    <property type="match status" value="1"/>
</dbReference>
<dbReference type="AlphaFoldDB" id="A0A978URU7"/>
<proteinExistence type="predicted"/>
<protein>
    <submittedName>
        <fullName evidence="1">Uncharacterized protein</fullName>
    </submittedName>
</protein>
<comment type="caution">
    <text evidence="1">The sequence shown here is derived from an EMBL/GenBank/DDBJ whole genome shotgun (WGS) entry which is preliminary data.</text>
</comment>
<name>A0A978URU7_ZIZJJ</name>
<gene>
    <name evidence="1" type="ORF">FEM48_Zijuj09G0081800</name>
</gene>